<keyword evidence="2" id="KW-1185">Reference proteome</keyword>
<proteinExistence type="predicted"/>
<gene>
    <name evidence="1" type="ORF">G2W53_032776</name>
</gene>
<evidence type="ECO:0000313" key="1">
    <source>
        <dbReference type="EMBL" id="KAF7811800.1"/>
    </source>
</evidence>
<sequence>MLHSGEVDLLQLLLIQRRRSRHRFFLYPSPYAPLPPPTLHHVLQPLVRVQRVRPHEQRGSGPSPTPVISNLASSCIFSHRSSSFSCSSCSCSCSSFCSIFSRTIAFGFRESALGLVMAALEAWKQVAIVKFAEIRE</sequence>
<organism evidence="1 2">
    <name type="scientific">Senna tora</name>
    <dbReference type="NCBI Taxonomy" id="362788"/>
    <lineage>
        <taxon>Eukaryota</taxon>
        <taxon>Viridiplantae</taxon>
        <taxon>Streptophyta</taxon>
        <taxon>Embryophyta</taxon>
        <taxon>Tracheophyta</taxon>
        <taxon>Spermatophyta</taxon>
        <taxon>Magnoliopsida</taxon>
        <taxon>eudicotyledons</taxon>
        <taxon>Gunneridae</taxon>
        <taxon>Pentapetalae</taxon>
        <taxon>rosids</taxon>
        <taxon>fabids</taxon>
        <taxon>Fabales</taxon>
        <taxon>Fabaceae</taxon>
        <taxon>Caesalpinioideae</taxon>
        <taxon>Cassia clade</taxon>
        <taxon>Senna</taxon>
    </lineage>
</organism>
<dbReference type="Proteomes" id="UP000634136">
    <property type="component" value="Unassembled WGS sequence"/>
</dbReference>
<dbReference type="AlphaFoldDB" id="A0A834SZL0"/>
<dbReference type="EMBL" id="JAAIUW010000010">
    <property type="protein sequence ID" value="KAF7811800.1"/>
    <property type="molecule type" value="Genomic_DNA"/>
</dbReference>
<name>A0A834SZL0_9FABA</name>
<reference evidence="1" key="1">
    <citation type="submission" date="2020-09" db="EMBL/GenBank/DDBJ databases">
        <title>Genome-Enabled Discovery of Anthraquinone Biosynthesis in Senna tora.</title>
        <authorList>
            <person name="Kang S.-H."/>
            <person name="Pandey R.P."/>
            <person name="Lee C.-M."/>
            <person name="Sim J.-S."/>
            <person name="Jeong J.-T."/>
            <person name="Choi B.-S."/>
            <person name="Jung M."/>
            <person name="Ginzburg D."/>
            <person name="Zhao K."/>
            <person name="Won S.Y."/>
            <person name="Oh T.-J."/>
            <person name="Yu Y."/>
            <person name="Kim N.-H."/>
            <person name="Lee O.R."/>
            <person name="Lee T.-H."/>
            <person name="Bashyal P."/>
            <person name="Kim T.-S."/>
            <person name="Lee W.-H."/>
            <person name="Kawkins C."/>
            <person name="Kim C.-K."/>
            <person name="Kim J.S."/>
            <person name="Ahn B.O."/>
            <person name="Rhee S.Y."/>
            <person name="Sohng J.K."/>
        </authorList>
    </citation>
    <scope>NUCLEOTIDE SEQUENCE</scope>
    <source>
        <tissue evidence="1">Leaf</tissue>
    </source>
</reference>
<evidence type="ECO:0000313" key="2">
    <source>
        <dbReference type="Proteomes" id="UP000634136"/>
    </source>
</evidence>
<accession>A0A834SZL0</accession>
<comment type="caution">
    <text evidence="1">The sequence shown here is derived from an EMBL/GenBank/DDBJ whole genome shotgun (WGS) entry which is preliminary data.</text>
</comment>
<protein>
    <submittedName>
        <fullName evidence="1">Uncharacterized protein</fullName>
    </submittedName>
</protein>